<protein>
    <submittedName>
        <fullName evidence="1">Uncharacterized protein</fullName>
    </submittedName>
</protein>
<comment type="caution">
    <text evidence="1">The sequence shown here is derived from an EMBL/GenBank/DDBJ whole genome shotgun (WGS) entry which is preliminary data.</text>
</comment>
<keyword evidence="2" id="KW-1185">Reference proteome</keyword>
<organism evidence="1 2">
    <name type="scientific">Oryza meyeriana var. granulata</name>
    <dbReference type="NCBI Taxonomy" id="110450"/>
    <lineage>
        <taxon>Eukaryota</taxon>
        <taxon>Viridiplantae</taxon>
        <taxon>Streptophyta</taxon>
        <taxon>Embryophyta</taxon>
        <taxon>Tracheophyta</taxon>
        <taxon>Spermatophyta</taxon>
        <taxon>Magnoliopsida</taxon>
        <taxon>Liliopsida</taxon>
        <taxon>Poales</taxon>
        <taxon>Poaceae</taxon>
        <taxon>BOP clade</taxon>
        <taxon>Oryzoideae</taxon>
        <taxon>Oryzeae</taxon>
        <taxon>Oryzinae</taxon>
        <taxon>Oryza</taxon>
        <taxon>Oryza meyeriana</taxon>
    </lineage>
</organism>
<accession>A0A6G1CKQ4</accession>
<dbReference type="AlphaFoldDB" id="A0A6G1CKQ4"/>
<gene>
    <name evidence="1" type="ORF">E2562_028695</name>
</gene>
<name>A0A6G1CKQ4_9ORYZ</name>
<evidence type="ECO:0000313" key="2">
    <source>
        <dbReference type="Proteomes" id="UP000479710"/>
    </source>
</evidence>
<sequence length="60" mass="6769">MHVDYAISKRRRLTDCANNRRKTHDACKLSMTLVMTTCARLGGLLNRRSSKPESATMTSL</sequence>
<proteinExistence type="predicted"/>
<dbReference type="Proteomes" id="UP000479710">
    <property type="component" value="Unassembled WGS sequence"/>
</dbReference>
<reference evidence="1 2" key="1">
    <citation type="submission" date="2019-11" db="EMBL/GenBank/DDBJ databases">
        <title>Whole genome sequence of Oryza granulata.</title>
        <authorList>
            <person name="Li W."/>
        </authorList>
    </citation>
    <scope>NUCLEOTIDE SEQUENCE [LARGE SCALE GENOMIC DNA]</scope>
    <source>
        <strain evidence="2">cv. Menghai</strain>
        <tissue evidence="1">Leaf</tissue>
    </source>
</reference>
<dbReference type="EMBL" id="SPHZ02000009">
    <property type="protein sequence ID" value="KAF0900213.1"/>
    <property type="molecule type" value="Genomic_DNA"/>
</dbReference>
<evidence type="ECO:0000313" key="1">
    <source>
        <dbReference type="EMBL" id="KAF0900213.1"/>
    </source>
</evidence>